<reference evidence="1 2" key="1">
    <citation type="submission" date="2015-03" db="EMBL/GenBank/DDBJ databases">
        <authorList>
            <consortium name="Pathogen Informatics"/>
        </authorList>
    </citation>
    <scope>NUCLEOTIDE SEQUENCE [LARGE SCALE GENOMIC DNA]</scope>
    <source>
        <strain evidence="1 2">A1104</strain>
    </source>
</reference>
<organism evidence="1 2">
    <name type="scientific">Salmonella enterica subsp. enterica serovar Bovismorbificans</name>
    <dbReference type="NCBI Taxonomy" id="58097"/>
    <lineage>
        <taxon>Bacteria</taxon>
        <taxon>Pseudomonadati</taxon>
        <taxon>Pseudomonadota</taxon>
        <taxon>Gammaproteobacteria</taxon>
        <taxon>Enterobacterales</taxon>
        <taxon>Enterobacteriaceae</taxon>
        <taxon>Salmonella</taxon>
    </lineage>
</organism>
<evidence type="ECO:0000313" key="2">
    <source>
        <dbReference type="Proteomes" id="UP000041314"/>
    </source>
</evidence>
<dbReference type="EMBL" id="CQPA01000012">
    <property type="protein sequence ID" value="CNU12390.1"/>
    <property type="molecule type" value="Genomic_DNA"/>
</dbReference>
<sequence>MIINLAIGGEAFVLNDHRHIVDAPLFRQAQFANLVIFNQHQPGKAHRHLAPGFAVFVRMNPAGRGALLRRKRHRTGSACGNNPLRTAVDDAWNLQTMPVKRRVFGQLVMDINGHAFSFVKLYRWPQQITVVAPGCRVLTGECGLSGFNN</sequence>
<dbReference type="Proteomes" id="UP000041314">
    <property type="component" value="Unassembled WGS sequence"/>
</dbReference>
<protein>
    <submittedName>
        <fullName evidence="1">Uncharacterized protein</fullName>
    </submittedName>
</protein>
<gene>
    <name evidence="1" type="ORF">ERS008198_01965</name>
</gene>
<evidence type="ECO:0000313" key="1">
    <source>
        <dbReference type="EMBL" id="CNU12390.1"/>
    </source>
</evidence>
<name>A0A655CG90_SALET</name>
<dbReference type="AlphaFoldDB" id="A0A655CG90"/>
<proteinExistence type="predicted"/>
<accession>A0A655CG90</accession>